<keyword evidence="5" id="KW-0436">Ligase</keyword>
<comment type="subunit">
    <text evidence="2">Homodimer.</text>
</comment>
<dbReference type="GO" id="GO:0004827">
    <property type="term" value="F:proline-tRNA ligase activity"/>
    <property type="evidence" value="ECO:0007669"/>
    <property type="project" value="UniProtKB-EC"/>
</dbReference>
<dbReference type="SUPFAM" id="SSF55681">
    <property type="entry name" value="Class II aaRS and biotin synthetases"/>
    <property type="match status" value="1"/>
</dbReference>
<dbReference type="GO" id="GO:0006433">
    <property type="term" value="P:prolyl-tRNA aminoacylation"/>
    <property type="evidence" value="ECO:0007669"/>
    <property type="project" value="InterPro"/>
</dbReference>
<evidence type="ECO:0000256" key="5">
    <source>
        <dbReference type="ARBA" id="ARBA00022598"/>
    </source>
</evidence>
<dbReference type="EC" id="6.1.1.15" evidence="3"/>
<dbReference type="InterPro" id="IPR033730">
    <property type="entry name" value="ProRS_core_prok"/>
</dbReference>
<reference evidence="13" key="1">
    <citation type="submission" date="2018-05" db="EMBL/GenBank/DDBJ databases">
        <authorList>
            <person name="Lanie J.A."/>
            <person name="Ng W.-L."/>
            <person name="Kazmierczak K.M."/>
            <person name="Andrzejewski T.M."/>
            <person name="Davidsen T.M."/>
            <person name="Wayne K.J."/>
            <person name="Tettelin H."/>
            <person name="Glass J.I."/>
            <person name="Rusch D."/>
            <person name="Podicherti R."/>
            <person name="Tsui H.-C.T."/>
            <person name="Winkler M.E."/>
        </authorList>
    </citation>
    <scope>NUCLEOTIDE SEQUENCE</scope>
</reference>
<dbReference type="InterPro" id="IPR004154">
    <property type="entry name" value="Anticodon-bd"/>
</dbReference>
<dbReference type="InterPro" id="IPR045864">
    <property type="entry name" value="aa-tRNA-synth_II/BPL/LPL"/>
</dbReference>
<dbReference type="AlphaFoldDB" id="A0A381PMK9"/>
<dbReference type="CDD" id="cd00861">
    <property type="entry name" value="ProRS_anticodon_short"/>
    <property type="match status" value="1"/>
</dbReference>
<proteinExistence type="predicted"/>
<keyword evidence="4" id="KW-0963">Cytoplasm</keyword>
<evidence type="ECO:0000259" key="12">
    <source>
        <dbReference type="PROSITE" id="PS50862"/>
    </source>
</evidence>
<name>A0A381PMK9_9ZZZZ</name>
<dbReference type="PANTHER" id="PTHR42753">
    <property type="entry name" value="MITOCHONDRIAL RIBOSOME PROTEIN L39/PROLYL-TRNA LIGASE FAMILY MEMBER"/>
    <property type="match status" value="1"/>
</dbReference>
<dbReference type="PROSITE" id="PS50862">
    <property type="entry name" value="AA_TRNA_LIGASE_II"/>
    <property type="match status" value="1"/>
</dbReference>
<feature type="domain" description="Aminoacyl-transfer RNA synthetases class-II family profile" evidence="12">
    <location>
        <begin position="46"/>
        <end position="312"/>
    </location>
</feature>
<keyword evidence="8" id="KW-0648">Protein biosynthesis</keyword>
<dbReference type="CDD" id="cd00779">
    <property type="entry name" value="ProRS_core_prok"/>
    <property type="match status" value="1"/>
</dbReference>
<dbReference type="InterPro" id="IPR044140">
    <property type="entry name" value="ProRS_anticodon_short"/>
</dbReference>
<evidence type="ECO:0000256" key="4">
    <source>
        <dbReference type="ARBA" id="ARBA00022490"/>
    </source>
</evidence>
<dbReference type="InterPro" id="IPR036621">
    <property type="entry name" value="Anticodon-bd_dom_sf"/>
</dbReference>
<evidence type="ECO:0000256" key="3">
    <source>
        <dbReference type="ARBA" id="ARBA00012831"/>
    </source>
</evidence>
<comment type="subcellular location">
    <subcellularLocation>
        <location evidence="1">Cytoplasm</location>
    </subcellularLocation>
</comment>
<dbReference type="Gene3D" id="3.30.930.10">
    <property type="entry name" value="Bira Bifunctional Protein, Domain 2"/>
    <property type="match status" value="1"/>
</dbReference>
<dbReference type="InterPro" id="IPR006195">
    <property type="entry name" value="aa-tRNA-synth_II"/>
</dbReference>
<dbReference type="InterPro" id="IPR050062">
    <property type="entry name" value="Pro-tRNA_synthetase"/>
</dbReference>
<dbReference type="FunFam" id="3.30.930.10:FF:000042">
    <property type="entry name" value="probable proline--tRNA ligase, mitochondrial"/>
    <property type="match status" value="1"/>
</dbReference>
<dbReference type="NCBIfam" id="TIGR00409">
    <property type="entry name" value="proS_fam_II"/>
    <property type="match status" value="1"/>
</dbReference>
<dbReference type="EMBL" id="UINC01000991">
    <property type="protein sequence ID" value="SUZ66703.1"/>
    <property type="molecule type" value="Genomic_DNA"/>
</dbReference>
<dbReference type="PRINTS" id="PR01046">
    <property type="entry name" value="TRNASYNTHPRO"/>
</dbReference>
<evidence type="ECO:0000256" key="1">
    <source>
        <dbReference type="ARBA" id="ARBA00004496"/>
    </source>
</evidence>
<protein>
    <recommendedName>
        <fullName evidence="3">proline--tRNA ligase</fullName>
        <ecNumber evidence="3">6.1.1.15</ecNumber>
    </recommendedName>
    <alternativeName>
        <fullName evidence="10">Prolyl-tRNA synthetase</fullName>
    </alternativeName>
</protein>
<evidence type="ECO:0000256" key="10">
    <source>
        <dbReference type="ARBA" id="ARBA00029731"/>
    </source>
</evidence>
<dbReference type="Gene3D" id="3.40.50.800">
    <property type="entry name" value="Anticodon-binding domain"/>
    <property type="match status" value="1"/>
</dbReference>
<dbReference type="InterPro" id="IPR002316">
    <property type="entry name" value="Pro-tRNA-ligase_IIa"/>
</dbReference>
<evidence type="ECO:0000256" key="2">
    <source>
        <dbReference type="ARBA" id="ARBA00011738"/>
    </source>
</evidence>
<organism evidence="13">
    <name type="scientific">marine metagenome</name>
    <dbReference type="NCBI Taxonomy" id="408172"/>
    <lineage>
        <taxon>unclassified sequences</taxon>
        <taxon>metagenomes</taxon>
        <taxon>ecological metagenomes</taxon>
    </lineage>
</organism>
<accession>A0A381PMK9</accession>
<comment type="catalytic activity">
    <reaction evidence="11">
        <text>tRNA(Pro) + L-proline + ATP = L-prolyl-tRNA(Pro) + AMP + diphosphate</text>
        <dbReference type="Rhea" id="RHEA:14305"/>
        <dbReference type="Rhea" id="RHEA-COMP:9700"/>
        <dbReference type="Rhea" id="RHEA-COMP:9702"/>
        <dbReference type="ChEBI" id="CHEBI:30616"/>
        <dbReference type="ChEBI" id="CHEBI:33019"/>
        <dbReference type="ChEBI" id="CHEBI:60039"/>
        <dbReference type="ChEBI" id="CHEBI:78442"/>
        <dbReference type="ChEBI" id="CHEBI:78532"/>
        <dbReference type="ChEBI" id="CHEBI:456215"/>
        <dbReference type="EC" id="6.1.1.15"/>
    </reaction>
</comment>
<gene>
    <name evidence="13" type="ORF">METZ01_LOCUS19557</name>
</gene>
<evidence type="ECO:0000256" key="8">
    <source>
        <dbReference type="ARBA" id="ARBA00022917"/>
    </source>
</evidence>
<sequence length="415" mass="47224">MQLSKYPLITYKEKPSDAELISHQLMLRAGLIKKLASGLFTWMPIGLKVIRKIENIVREAMDKSGAYELSMPAIQPANLWEETGRWKEYGDLLLKMEDRHERSFCFGPTHEEVITDIVRNELKTYRQLPINYYQIQTKFRDEIRPRFGVMRAREFLMKDAYSFHMDQESLDQEYENMGKTYDAIFTGIGLDYRRVRAGSGEIGGSLSHEYVVLADSGEDKIGYCDDEKFAANVEMIDGDTAPNGGQLSYARGIEVGHIFQLGDKYSKHMNCLIVNKKGKSTHPLMGCYGIGISRIVAAAIEQNNDESGIIWPDSITPFQMSVISLNENLEDEVSKKSYEIYQQLLQHGLEVMLDDRDERAGVKFADADLIGIPKQLVLSKKGLKSQSIEFKVRGEKSNISIPFTKLPDYFESFSS</sequence>
<evidence type="ECO:0000256" key="11">
    <source>
        <dbReference type="ARBA" id="ARBA00047671"/>
    </source>
</evidence>
<evidence type="ECO:0000256" key="9">
    <source>
        <dbReference type="ARBA" id="ARBA00023146"/>
    </source>
</evidence>
<dbReference type="PANTHER" id="PTHR42753:SF2">
    <property type="entry name" value="PROLINE--TRNA LIGASE"/>
    <property type="match status" value="1"/>
</dbReference>
<keyword evidence="9" id="KW-0030">Aminoacyl-tRNA synthetase</keyword>
<evidence type="ECO:0000313" key="13">
    <source>
        <dbReference type="EMBL" id="SUZ66703.1"/>
    </source>
</evidence>
<dbReference type="Pfam" id="PF00587">
    <property type="entry name" value="tRNA-synt_2b"/>
    <property type="match status" value="1"/>
</dbReference>
<dbReference type="GO" id="GO:0005829">
    <property type="term" value="C:cytosol"/>
    <property type="evidence" value="ECO:0007669"/>
    <property type="project" value="TreeGrafter"/>
</dbReference>
<dbReference type="GO" id="GO:0005524">
    <property type="term" value="F:ATP binding"/>
    <property type="evidence" value="ECO:0007669"/>
    <property type="project" value="UniProtKB-KW"/>
</dbReference>
<dbReference type="InterPro" id="IPR004500">
    <property type="entry name" value="Pro-tRNA-synth_IIa_bac-type"/>
</dbReference>
<keyword evidence="6" id="KW-0547">Nucleotide-binding</keyword>
<dbReference type="SUPFAM" id="SSF52954">
    <property type="entry name" value="Class II aaRS ABD-related"/>
    <property type="match status" value="1"/>
</dbReference>
<evidence type="ECO:0000256" key="6">
    <source>
        <dbReference type="ARBA" id="ARBA00022741"/>
    </source>
</evidence>
<evidence type="ECO:0000256" key="7">
    <source>
        <dbReference type="ARBA" id="ARBA00022840"/>
    </source>
</evidence>
<dbReference type="Pfam" id="PF03129">
    <property type="entry name" value="HGTP_anticodon"/>
    <property type="match status" value="1"/>
</dbReference>
<dbReference type="InterPro" id="IPR002314">
    <property type="entry name" value="aa-tRNA-synt_IIb"/>
</dbReference>
<keyword evidence="7" id="KW-0067">ATP-binding</keyword>